<keyword evidence="3" id="KW-1185">Reference proteome</keyword>
<evidence type="ECO:0000313" key="2">
    <source>
        <dbReference type="EMBL" id="EWC47159.1"/>
    </source>
</evidence>
<proteinExistence type="predicted"/>
<dbReference type="AlphaFoldDB" id="W7HUJ0"/>
<organism evidence="2 3">
    <name type="scientific">Drechslerella stenobrocha 248</name>
    <dbReference type="NCBI Taxonomy" id="1043628"/>
    <lineage>
        <taxon>Eukaryota</taxon>
        <taxon>Fungi</taxon>
        <taxon>Dikarya</taxon>
        <taxon>Ascomycota</taxon>
        <taxon>Pezizomycotina</taxon>
        <taxon>Orbiliomycetes</taxon>
        <taxon>Orbiliales</taxon>
        <taxon>Orbiliaceae</taxon>
        <taxon>Drechslerella</taxon>
    </lineage>
</organism>
<name>W7HUJ0_9PEZI</name>
<gene>
    <name evidence="2" type="ORF">DRE_03528</name>
</gene>
<reference evidence="2 3" key="1">
    <citation type="submission" date="2013-05" db="EMBL/GenBank/DDBJ databases">
        <title>Drechslerella stenobrocha genome reveals carnivorous origination and mechanical trapping mechanism of predatory fungi.</title>
        <authorList>
            <person name="Liu X."/>
            <person name="Zhang W."/>
            <person name="Liu K."/>
        </authorList>
    </citation>
    <scope>NUCLEOTIDE SEQUENCE [LARGE SCALE GENOMIC DNA]</scope>
    <source>
        <strain evidence="2 3">248</strain>
    </source>
</reference>
<evidence type="ECO:0000313" key="3">
    <source>
        <dbReference type="Proteomes" id="UP000024837"/>
    </source>
</evidence>
<protein>
    <submittedName>
        <fullName evidence="2">Uncharacterized protein</fullName>
    </submittedName>
</protein>
<feature type="compositionally biased region" description="Basic and acidic residues" evidence="1">
    <location>
        <begin position="115"/>
        <end position="124"/>
    </location>
</feature>
<evidence type="ECO:0000256" key="1">
    <source>
        <dbReference type="SAM" id="MobiDB-lite"/>
    </source>
</evidence>
<sequence length="136" mass="15086">MVTEKQRAALVKAREALERKRRHERAQPKPGFGARLWTDSDPRKRHQAAWEKLRAKVCKSLHFKTRRKSVNLGWTSMVFPAAKENVGFVKEEAETGPQDTVGGVKEEPVGEECEAGLKEPDKGKGGNGHEVTGKAG</sequence>
<feature type="region of interest" description="Disordered" evidence="1">
    <location>
        <begin position="93"/>
        <end position="136"/>
    </location>
</feature>
<dbReference type="Proteomes" id="UP000024837">
    <property type="component" value="Unassembled WGS sequence"/>
</dbReference>
<dbReference type="HOGENOM" id="CLU_1875394_0_0_1"/>
<dbReference type="EMBL" id="KI966412">
    <property type="protein sequence ID" value="EWC47159.1"/>
    <property type="molecule type" value="Genomic_DNA"/>
</dbReference>
<feature type="region of interest" description="Disordered" evidence="1">
    <location>
        <begin position="14"/>
        <end position="43"/>
    </location>
</feature>
<accession>W7HUJ0</accession>